<dbReference type="Gene3D" id="3.30.160.880">
    <property type="entry name" value="Cell division protein ZapA protomer, N-terminal domain"/>
    <property type="match status" value="1"/>
</dbReference>
<comment type="subcellular location">
    <subcellularLocation>
        <location evidence="1">Cytoplasm</location>
    </subcellularLocation>
</comment>
<dbReference type="EMBL" id="MDLC01000015">
    <property type="protein sequence ID" value="ODS24034.1"/>
    <property type="molecule type" value="Genomic_DNA"/>
</dbReference>
<dbReference type="Proteomes" id="UP000242502">
    <property type="component" value="Unassembled WGS sequence"/>
</dbReference>
<dbReference type="Gene3D" id="1.20.5.50">
    <property type="match status" value="1"/>
</dbReference>
<keyword evidence="5 12" id="KW-0132">Cell division</keyword>
<comment type="function">
    <text evidence="9">Activator of cell division through the inhibition of FtsZ GTPase activity, therefore promoting FtsZ assembly into bundles of protofilaments necessary for the formation of the division Z ring. It is recruited early at mid-cell but it is not essential for cell division.</text>
</comment>
<keyword evidence="6" id="KW-0175">Coiled coil</keyword>
<keyword evidence="8" id="KW-0131">Cell cycle</keyword>
<dbReference type="STRING" id="62101.AB835_05795"/>
<protein>
    <recommendedName>
        <fullName evidence="3">Cell division protein ZapA</fullName>
    </recommendedName>
    <alternativeName>
        <fullName evidence="11">Z ring-associated protein ZapA</fullName>
    </alternativeName>
</protein>
<evidence type="ECO:0000256" key="5">
    <source>
        <dbReference type="ARBA" id="ARBA00022618"/>
    </source>
</evidence>
<sequence length="93" mass="10556">MSRETLSVHILDKDYQVACPSEERDSLLKAATELDNRMRTIRQSGNVIGVERIAVMAALNLAHEVLHLSQRNEPLDQELVNDMCNRVEKILSL</sequence>
<evidence type="ECO:0000313" key="12">
    <source>
        <dbReference type="EMBL" id="ODS24034.1"/>
    </source>
</evidence>
<evidence type="ECO:0000256" key="2">
    <source>
        <dbReference type="ARBA" id="ARBA00010074"/>
    </source>
</evidence>
<dbReference type="Pfam" id="PF05164">
    <property type="entry name" value="ZapA"/>
    <property type="match status" value="1"/>
</dbReference>
<dbReference type="SUPFAM" id="SSF102829">
    <property type="entry name" value="Cell division protein ZapA-like"/>
    <property type="match status" value="1"/>
</dbReference>
<dbReference type="InterPro" id="IPR007838">
    <property type="entry name" value="Cell_div_ZapA-like"/>
</dbReference>
<keyword evidence="7" id="KW-0717">Septation</keyword>
<evidence type="ECO:0000256" key="1">
    <source>
        <dbReference type="ARBA" id="ARBA00004496"/>
    </source>
</evidence>
<evidence type="ECO:0000256" key="8">
    <source>
        <dbReference type="ARBA" id="ARBA00023306"/>
    </source>
</evidence>
<evidence type="ECO:0000256" key="4">
    <source>
        <dbReference type="ARBA" id="ARBA00022490"/>
    </source>
</evidence>
<dbReference type="PANTHER" id="PTHR34981">
    <property type="entry name" value="CELL DIVISION PROTEIN ZAPA"/>
    <property type="match status" value="1"/>
</dbReference>
<comment type="similarity">
    <text evidence="2">Belongs to the ZapA family. Type 1 subfamily.</text>
</comment>
<proteinExistence type="inferred from homology"/>
<comment type="caution">
    <text evidence="12">The sequence shown here is derived from an EMBL/GenBank/DDBJ whole genome shotgun (WGS) entry which is preliminary data.</text>
</comment>
<evidence type="ECO:0000256" key="9">
    <source>
        <dbReference type="ARBA" id="ARBA00024910"/>
    </source>
</evidence>
<keyword evidence="4" id="KW-0963">Cytoplasm</keyword>
<name>A0A1D2QR67_9GAMM</name>
<dbReference type="GO" id="GO:0032153">
    <property type="term" value="C:cell division site"/>
    <property type="evidence" value="ECO:0007669"/>
    <property type="project" value="TreeGrafter"/>
</dbReference>
<evidence type="ECO:0000256" key="11">
    <source>
        <dbReference type="ARBA" id="ARBA00033158"/>
    </source>
</evidence>
<evidence type="ECO:0000256" key="10">
    <source>
        <dbReference type="ARBA" id="ARBA00026068"/>
    </source>
</evidence>
<evidence type="ECO:0000256" key="7">
    <source>
        <dbReference type="ARBA" id="ARBA00023210"/>
    </source>
</evidence>
<dbReference type="GO" id="GO:0005829">
    <property type="term" value="C:cytosol"/>
    <property type="evidence" value="ECO:0007669"/>
    <property type="project" value="TreeGrafter"/>
</dbReference>
<evidence type="ECO:0000313" key="13">
    <source>
        <dbReference type="Proteomes" id="UP000242502"/>
    </source>
</evidence>
<accession>A0A1D2QR67</accession>
<dbReference type="InterPro" id="IPR036192">
    <property type="entry name" value="Cell_div_ZapA-like_sf"/>
</dbReference>
<organism evidence="12 13">
    <name type="scientific">Candidatus Endobugula sertula</name>
    <name type="common">Bugula neritina bacterial symbiont</name>
    <dbReference type="NCBI Taxonomy" id="62101"/>
    <lineage>
        <taxon>Bacteria</taxon>
        <taxon>Pseudomonadati</taxon>
        <taxon>Pseudomonadota</taxon>
        <taxon>Gammaproteobacteria</taxon>
        <taxon>Cellvibrionales</taxon>
        <taxon>Cellvibrionaceae</taxon>
        <taxon>Candidatus Endobugula</taxon>
    </lineage>
</organism>
<dbReference type="AlphaFoldDB" id="A0A1D2QR67"/>
<dbReference type="GO" id="GO:0000917">
    <property type="term" value="P:division septum assembly"/>
    <property type="evidence" value="ECO:0007669"/>
    <property type="project" value="UniProtKB-KW"/>
</dbReference>
<dbReference type="InterPro" id="IPR042233">
    <property type="entry name" value="Cell_div_ZapA_N"/>
</dbReference>
<dbReference type="PANTHER" id="PTHR34981:SF1">
    <property type="entry name" value="CELL DIVISION PROTEIN ZAPA"/>
    <property type="match status" value="1"/>
</dbReference>
<evidence type="ECO:0000256" key="3">
    <source>
        <dbReference type="ARBA" id="ARBA00015195"/>
    </source>
</evidence>
<comment type="subunit">
    <text evidence="10">Homodimer. Interacts with FtsZ.</text>
</comment>
<dbReference type="GO" id="GO:0043093">
    <property type="term" value="P:FtsZ-dependent cytokinesis"/>
    <property type="evidence" value="ECO:0007669"/>
    <property type="project" value="TreeGrafter"/>
</dbReference>
<gene>
    <name evidence="12" type="ORF">AB835_05795</name>
</gene>
<dbReference type="GO" id="GO:0000921">
    <property type="term" value="P:septin ring assembly"/>
    <property type="evidence" value="ECO:0007669"/>
    <property type="project" value="TreeGrafter"/>
</dbReference>
<reference evidence="12 13" key="1">
    <citation type="journal article" date="2016" name="Appl. Environ. Microbiol.">
        <title>Lack of Overt Genome Reduction in the Bryostatin-Producing Bryozoan Symbiont "Candidatus Endobugula sertula".</title>
        <authorList>
            <person name="Miller I.J."/>
            <person name="Vanee N."/>
            <person name="Fong S.S."/>
            <person name="Lim-Fong G.E."/>
            <person name="Kwan J.C."/>
        </authorList>
    </citation>
    <scope>NUCLEOTIDE SEQUENCE [LARGE SCALE GENOMIC DNA]</scope>
    <source>
        <strain evidence="12">AB1-4</strain>
    </source>
</reference>
<dbReference type="GO" id="GO:0030428">
    <property type="term" value="C:cell septum"/>
    <property type="evidence" value="ECO:0007669"/>
    <property type="project" value="TreeGrafter"/>
</dbReference>
<evidence type="ECO:0000256" key="6">
    <source>
        <dbReference type="ARBA" id="ARBA00023054"/>
    </source>
</evidence>